<accession>A0AAN7NXS3</accession>
<dbReference type="Proteomes" id="UP001333110">
    <property type="component" value="Unassembled WGS sequence"/>
</dbReference>
<comment type="caution">
    <text evidence="2">The sequence shown here is derived from an EMBL/GenBank/DDBJ whole genome shotgun (WGS) entry which is preliminary data.</text>
</comment>
<evidence type="ECO:0000313" key="2">
    <source>
        <dbReference type="EMBL" id="KAK4832179.1"/>
    </source>
</evidence>
<protein>
    <submittedName>
        <fullName evidence="2">Uncharacterized protein</fullName>
    </submittedName>
</protein>
<evidence type="ECO:0000313" key="3">
    <source>
        <dbReference type="Proteomes" id="UP001333110"/>
    </source>
</evidence>
<reference evidence="2 3" key="1">
    <citation type="journal article" date="2023" name="J. Hered.">
        <title>Chromosome-level genome of the wood stork (Mycteria americana) provides insight into avian chromosome evolution.</title>
        <authorList>
            <person name="Flamio R. Jr."/>
            <person name="Ramstad K.M."/>
        </authorList>
    </citation>
    <scope>NUCLEOTIDE SEQUENCE [LARGE SCALE GENOMIC DNA]</scope>
    <source>
        <strain evidence="2">JAX WOST 10</strain>
    </source>
</reference>
<sequence length="95" mass="10004">MGYARQQPELGKVARLGKRRHVRNTPLPIRLAKVSINPGGLTERVALAVASHGCPPLLPDLPRLSPAAVATAEPRACAPRRRDAGKGAGWPASGE</sequence>
<gene>
    <name evidence="2" type="ORF">QYF61_020959</name>
</gene>
<name>A0AAN7NXS3_MYCAM</name>
<organism evidence="2 3">
    <name type="scientific">Mycteria americana</name>
    <name type="common">Wood stork</name>
    <dbReference type="NCBI Taxonomy" id="33587"/>
    <lineage>
        <taxon>Eukaryota</taxon>
        <taxon>Metazoa</taxon>
        <taxon>Chordata</taxon>
        <taxon>Craniata</taxon>
        <taxon>Vertebrata</taxon>
        <taxon>Euteleostomi</taxon>
        <taxon>Archelosauria</taxon>
        <taxon>Archosauria</taxon>
        <taxon>Dinosauria</taxon>
        <taxon>Saurischia</taxon>
        <taxon>Theropoda</taxon>
        <taxon>Coelurosauria</taxon>
        <taxon>Aves</taxon>
        <taxon>Neognathae</taxon>
        <taxon>Neoaves</taxon>
        <taxon>Aequornithes</taxon>
        <taxon>Ciconiiformes</taxon>
        <taxon>Ciconiidae</taxon>
        <taxon>Mycteria</taxon>
    </lineage>
</organism>
<proteinExistence type="predicted"/>
<dbReference type="AlphaFoldDB" id="A0AAN7NXS3"/>
<dbReference type="EMBL" id="JAUNZN010000001">
    <property type="protein sequence ID" value="KAK4832179.1"/>
    <property type="molecule type" value="Genomic_DNA"/>
</dbReference>
<keyword evidence="3" id="KW-1185">Reference proteome</keyword>
<evidence type="ECO:0000256" key="1">
    <source>
        <dbReference type="SAM" id="MobiDB-lite"/>
    </source>
</evidence>
<feature type="region of interest" description="Disordered" evidence="1">
    <location>
        <begin position="73"/>
        <end position="95"/>
    </location>
</feature>